<dbReference type="Gene3D" id="3.90.25.10">
    <property type="entry name" value="UDP-galactose 4-epimerase, domain 1"/>
    <property type="match status" value="1"/>
</dbReference>
<comment type="pathway">
    <text evidence="1 6">Carbohydrate biosynthesis; dTDP-L-rhamnose biosynthesis.</text>
</comment>
<feature type="domain" description="RmlD-like substrate binding" evidence="7">
    <location>
        <begin position="1"/>
        <end position="291"/>
    </location>
</feature>
<keyword evidence="6" id="KW-0560">Oxidoreductase</keyword>
<dbReference type="Proteomes" id="UP000241764">
    <property type="component" value="Unassembled WGS sequence"/>
</dbReference>
<evidence type="ECO:0000256" key="3">
    <source>
        <dbReference type="ARBA" id="ARBA00012929"/>
    </source>
</evidence>
<comment type="similarity">
    <text evidence="2 6">Belongs to the dTDP-4-dehydrorhamnose reductase family.</text>
</comment>
<protein>
    <recommendedName>
        <fullName evidence="4 6">dTDP-4-dehydrorhamnose reductase</fullName>
        <ecNumber evidence="3 6">1.1.1.133</ecNumber>
    </recommendedName>
</protein>
<dbReference type="NCBIfam" id="TIGR01214">
    <property type="entry name" value="rmlD"/>
    <property type="match status" value="1"/>
</dbReference>
<evidence type="ECO:0000256" key="5">
    <source>
        <dbReference type="ARBA" id="ARBA00048200"/>
    </source>
</evidence>
<dbReference type="InterPro" id="IPR005913">
    <property type="entry name" value="dTDP_dehydrorham_reduct"/>
</dbReference>
<evidence type="ECO:0000259" key="7">
    <source>
        <dbReference type="Pfam" id="PF04321"/>
    </source>
</evidence>
<comment type="function">
    <text evidence="6">Catalyzes the reduction of dTDP-6-deoxy-L-lyxo-4-hexulose to yield dTDP-L-rhamnose.</text>
</comment>
<evidence type="ECO:0000313" key="8">
    <source>
        <dbReference type="EMBL" id="PSH61781.1"/>
    </source>
</evidence>
<dbReference type="Pfam" id="PF04321">
    <property type="entry name" value="RmlD_sub_bind"/>
    <property type="match status" value="1"/>
</dbReference>
<evidence type="ECO:0000256" key="2">
    <source>
        <dbReference type="ARBA" id="ARBA00010944"/>
    </source>
</evidence>
<dbReference type="PANTHER" id="PTHR10491:SF4">
    <property type="entry name" value="METHIONINE ADENOSYLTRANSFERASE 2 SUBUNIT BETA"/>
    <property type="match status" value="1"/>
</dbReference>
<dbReference type="EC" id="1.1.1.133" evidence="3 6"/>
<dbReference type="GO" id="GO:0008831">
    <property type="term" value="F:dTDP-4-dehydrorhamnose reductase activity"/>
    <property type="evidence" value="ECO:0007669"/>
    <property type="project" value="UniProtKB-EC"/>
</dbReference>
<dbReference type="RefSeq" id="WP_106665954.1">
    <property type="nucleotide sequence ID" value="NZ_PGGM01000011.1"/>
</dbReference>
<evidence type="ECO:0000256" key="4">
    <source>
        <dbReference type="ARBA" id="ARBA00017099"/>
    </source>
</evidence>
<name>A0A2P7B5P4_9HYPH</name>
<dbReference type="Gene3D" id="3.40.50.720">
    <property type="entry name" value="NAD(P)-binding Rossmann-like Domain"/>
    <property type="match status" value="1"/>
</dbReference>
<sequence>MKIVVTGKEGQVVRSLIERAAHNPQIDVIALGRPELDLSDTSTIARAILAAAPDIVVSAAAYTAVDQAEDEPELAHAINVVGAGAVARAASELGIPVIHLSTDYVFAGDGVKPYVETDETRPQGIYGQTKLDGEFAVIKANPRHIILRTAWVYSPFGKNFVKTMLRLAESRDSVSVVDDQWGNPTSAVDIADAIIEVAKHLGANGSFAGYGIYHVVGTGSINWSGFARAIFASSRQYGGPFADVVDIASADYPTKARRPLNSRLSTDAFFNAFGWRAPDWRISTDTTVARLLSKAKG</sequence>
<evidence type="ECO:0000313" key="9">
    <source>
        <dbReference type="Proteomes" id="UP000241764"/>
    </source>
</evidence>
<gene>
    <name evidence="8" type="primary">rfbD</name>
    <name evidence="8" type="ORF">CU103_20825</name>
</gene>
<dbReference type="InterPro" id="IPR029903">
    <property type="entry name" value="RmlD-like-bd"/>
</dbReference>
<dbReference type="GO" id="GO:0019305">
    <property type="term" value="P:dTDP-rhamnose biosynthetic process"/>
    <property type="evidence" value="ECO:0007669"/>
    <property type="project" value="UniProtKB-UniPathway"/>
</dbReference>
<organism evidence="8 9">
    <name type="scientific">Phyllobacterium sophorae</name>
    <dbReference type="NCBI Taxonomy" id="1520277"/>
    <lineage>
        <taxon>Bacteria</taxon>
        <taxon>Pseudomonadati</taxon>
        <taxon>Pseudomonadota</taxon>
        <taxon>Alphaproteobacteria</taxon>
        <taxon>Hyphomicrobiales</taxon>
        <taxon>Phyllobacteriaceae</taxon>
        <taxon>Phyllobacterium</taxon>
    </lineage>
</organism>
<evidence type="ECO:0000256" key="1">
    <source>
        <dbReference type="ARBA" id="ARBA00004781"/>
    </source>
</evidence>
<evidence type="ECO:0000256" key="6">
    <source>
        <dbReference type="RuleBase" id="RU364082"/>
    </source>
</evidence>
<comment type="catalytic activity">
    <reaction evidence="5 6">
        <text>dTDP-beta-L-rhamnose + NADP(+) = dTDP-4-dehydro-beta-L-rhamnose + NADPH + H(+)</text>
        <dbReference type="Rhea" id="RHEA:21796"/>
        <dbReference type="ChEBI" id="CHEBI:15378"/>
        <dbReference type="ChEBI" id="CHEBI:57510"/>
        <dbReference type="ChEBI" id="CHEBI:57783"/>
        <dbReference type="ChEBI" id="CHEBI:58349"/>
        <dbReference type="ChEBI" id="CHEBI:62830"/>
        <dbReference type="EC" id="1.1.1.133"/>
    </reaction>
</comment>
<dbReference type="EMBL" id="PGGM01000011">
    <property type="protein sequence ID" value="PSH61781.1"/>
    <property type="molecule type" value="Genomic_DNA"/>
</dbReference>
<keyword evidence="6" id="KW-0521">NADP</keyword>
<dbReference type="InterPro" id="IPR036291">
    <property type="entry name" value="NAD(P)-bd_dom_sf"/>
</dbReference>
<dbReference type="UniPathway" id="UPA00124"/>
<proteinExistence type="inferred from homology"/>
<keyword evidence="9" id="KW-1185">Reference proteome</keyword>
<dbReference type="CDD" id="cd05254">
    <property type="entry name" value="dTDP_HR_like_SDR_e"/>
    <property type="match status" value="1"/>
</dbReference>
<comment type="cofactor">
    <cofactor evidence="6">
        <name>Mg(2+)</name>
        <dbReference type="ChEBI" id="CHEBI:18420"/>
    </cofactor>
    <text evidence="6">Binds 1 Mg(2+) ion per monomer.</text>
</comment>
<dbReference type="PANTHER" id="PTHR10491">
    <property type="entry name" value="DTDP-4-DEHYDRORHAMNOSE REDUCTASE"/>
    <property type="match status" value="1"/>
</dbReference>
<dbReference type="AlphaFoldDB" id="A0A2P7B5P4"/>
<dbReference type="SUPFAM" id="SSF51735">
    <property type="entry name" value="NAD(P)-binding Rossmann-fold domains"/>
    <property type="match status" value="1"/>
</dbReference>
<accession>A0A2P7B5P4</accession>
<dbReference type="OrthoDB" id="9803892at2"/>
<reference evidence="9" key="1">
    <citation type="submission" date="2017-11" db="EMBL/GenBank/DDBJ databases">
        <authorList>
            <person name="Kuznetsova I."/>
            <person name="Sazanova A."/>
            <person name="Chirak E."/>
            <person name="Safronova V."/>
            <person name="Willems A."/>
        </authorList>
    </citation>
    <scope>NUCLEOTIDE SEQUENCE [LARGE SCALE GENOMIC DNA]</scope>
    <source>
        <strain evidence="9">CCBAU 03422</strain>
    </source>
</reference>
<comment type="caution">
    <text evidence="8">The sequence shown here is derived from an EMBL/GenBank/DDBJ whole genome shotgun (WGS) entry which is preliminary data.</text>
</comment>